<evidence type="ECO:0000313" key="1">
    <source>
        <dbReference type="EMBL" id="KAL3597085.1"/>
    </source>
</evidence>
<organism evidence="1 2">
    <name type="scientific">Populus alba</name>
    <name type="common">White poplar</name>
    <dbReference type="NCBI Taxonomy" id="43335"/>
    <lineage>
        <taxon>Eukaryota</taxon>
        <taxon>Viridiplantae</taxon>
        <taxon>Streptophyta</taxon>
        <taxon>Embryophyta</taxon>
        <taxon>Tracheophyta</taxon>
        <taxon>Spermatophyta</taxon>
        <taxon>Magnoliopsida</taxon>
        <taxon>eudicotyledons</taxon>
        <taxon>Gunneridae</taxon>
        <taxon>Pentapetalae</taxon>
        <taxon>rosids</taxon>
        <taxon>fabids</taxon>
        <taxon>Malpighiales</taxon>
        <taxon>Salicaceae</taxon>
        <taxon>Saliceae</taxon>
        <taxon>Populus</taxon>
    </lineage>
</organism>
<proteinExistence type="predicted"/>
<feature type="non-terminal residue" evidence="1">
    <location>
        <position position="1"/>
    </location>
</feature>
<protein>
    <submittedName>
        <fullName evidence="1">Uncharacterized protein</fullName>
    </submittedName>
</protein>
<evidence type="ECO:0000313" key="2">
    <source>
        <dbReference type="Proteomes" id="UP000309997"/>
    </source>
</evidence>
<accession>A0ACC4CGV6</accession>
<reference evidence="1 2" key="1">
    <citation type="journal article" date="2024" name="Plant Biotechnol. J.">
        <title>Genome and CRISPR/Cas9 system of a widespread forest tree (Populus alba) in the world.</title>
        <authorList>
            <person name="Liu Y.J."/>
            <person name="Jiang P.F."/>
            <person name="Han X.M."/>
            <person name="Li X.Y."/>
            <person name="Wang H.M."/>
            <person name="Wang Y.J."/>
            <person name="Wang X.X."/>
            <person name="Zeng Q.Y."/>
        </authorList>
    </citation>
    <scope>NUCLEOTIDE SEQUENCE [LARGE SCALE GENOMIC DNA]</scope>
    <source>
        <strain evidence="2">cv. PAL-ZL1</strain>
    </source>
</reference>
<dbReference type="EMBL" id="RCHU02000004">
    <property type="protein sequence ID" value="KAL3597085.1"/>
    <property type="molecule type" value="Genomic_DNA"/>
</dbReference>
<keyword evidence="2" id="KW-1185">Reference proteome</keyword>
<dbReference type="Proteomes" id="UP000309997">
    <property type="component" value="Unassembled WGS sequence"/>
</dbReference>
<sequence>LISAFSLSQEMSLAINVFKQIPDPNVHLYNTFIRACVQNSHSLLAFETFFEMQRNGLFADNFTYPFLLKACNGQSWLPLVKMIHNHLEKYGFFQDLFVPNSLIDSYCKCGDMEMARMLFDRMPVKNLVSWTIIVSGYAVKGLAKDAIRSFEQMEEAGLKPDDGTVISILASCAESGLLGLGKRVHTSIERIRYKCSVNVSNALVDMYAKCGQVDRALSLFNGMSKKDLVSWNCMLQGLAMHGNGEKALQLFSIMREEGFRPDKVTLVAVLCACVHAGFVDEGIRYFNNMERDYGIVPHIEHYGCMVDLLGRGGRLKEAYRLVQSMPLEPNVVIWGTLLGACRMHNAVGLAEEVLDCLFKLEPSDPGNYSLLSNIFASAGDWSSVANVRLQMKNFGIQKPSGASSIEVDDEVHEFTVFDKSHPKSDKIYQMINRLGLDLKRVHVVPKVNRTVFPMHRWKLCFTHEDNSDVLDSPCYDDIKEGEHHPEFSSWCQVTLGIKQEKQVGMLLVNPYASSHVENNDGNRSTFSTQEITNASYKTRLRNNMVARLPSLKRIYKGGNHLQIHAQASNVWQRFRKEQDEGISQCNLNLHNEWRKADNLFNLNAGQTSTRLSVEDCYTSKHLAE</sequence>
<comment type="caution">
    <text evidence="1">The sequence shown here is derived from an EMBL/GenBank/DDBJ whole genome shotgun (WGS) entry which is preliminary data.</text>
</comment>
<gene>
    <name evidence="1" type="ORF">D5086_008722</name>
</gene>
<name>A0ACC4CGV6_POPAL</name>